<reference evidence="1" key="1">
    <citation type="submission" date="2022-11" db="EMBL/GenBank/DDBJ databases">
        <title>Genome Sequence of Boeremia exigua.</title>
        <authorList>
            <person name="Buettner E."/>
        </authorList>
    </citation>
    <scope>NUCLEOTIDE SEQUENCE</scope>
    <source>
        <strain evidence="1">CU02</strain>
    </source>
</reference>
<organism evidence="1 2">
    <name type="scientific">Boeremia exigua</name>
    <dbReference type="NCBI Taxonomy" id="749465"/>
    <lineage>
        <taxon>Eukaryota</taxon>
        <taxon>Fungi</taxon>
        <taxon>Dikarya</taxon>
        <taxon>Ascomycota</taxon>
        <taxon>Pezizomycotina</taxon>
        <taxon>Dothideomycetes</taxon>
        <taxon>Pleosporomycetidae</taxon>
        <taxon>Pleosporales</taxon>
        <taxon>Pleosporineae</taxon>
        <taxon>Didymellaceae</taxon>
        <taxon>Boeremia</taxon>
    </lineage>
</organism>
<dbReference type="EMBL" id="JAPHNI010000863">
    <property type="protein sequence ID" value="KAJ8107759.1"/>
    <property type="molecule type" value="Genomic_DNA"/>
</dbReference>
<evidence type="ECO:0000313" key="1">
    <source>
        <dbReference type="EMBL" id="KAJ8107759.1"/>
    </source>
</evidence>
<evidence type="ECO:0000313" key="2">
    <source>
        <dbReference type="Proteomes" id="UP001153331"/>
    </source>
</evidence>
<gene>
    <name evidence="1" type="ORF">OPT61_g8642</name>
</gene>
<proteinExistence type="predicted"/>
<dbReference type="Proteomes" id="UP001153331">
    <property type="component" value="Unassembled WGS sequence"/>
</dbReference>
<name>A0ACC2HYA1_9PLEO</name>
<comment type="caution">
    <text evidence="1">The sequence shown here is derived from an EMBL/GenBank/DDBJ whole genome shotgun (WGS) entry which is preliminary data.</text>
</comment>
<accession>A0ACC2HYA1</accession>
<keyword evidence="2" id="KW-1185">Reference proteome</keyword>
<sequence>MLDQKLVRSRLSEHNEWCLGVCNPSSWPRTRNPRTLEALTASTVRHRRENGTRGTSLAVGTKEETQNLLLQGSISSSRTPGVAILDCLQPLPSPRGTWSCDPRLPPAFALIGKRERADPVSPSQSKTKAELALLALKQDANLSLQRAAAIYNVHQSTLSRRRAGQPSRADSMPSRRYLDEREEEAIVDHVLYLIQRGAAPRLSDVADMANILREERRIAPVRRDWPNNFVKRQLRLKVKFNCKYDYKRALSKYSIIDKDTYNFDKTSFAIGQITPRAVVADAETPGRAKQVQLGSKE</sequence>
<protein>
    <submittedName>
        <fullName evidence="1">Uncharacterized protein</fullName>
    </submittedName>
</protein>